<evidence type="ECO:0000313" key="3">
    <source>
        <dbReference type="Proteomes" id="UP001157418"/>
    </source>
</evidence>
<organism evidence="2 3">
    <name type="scientific">Lactuca virosa</name>
    <dbReference type="NCBI Taxonomy" id="75947"/>
    <lineage>
        <taxon>Eukaryota</taxon>
        <taxon>Viridiplantae</taxon>
        <taxon>Streptophyta</taxon>
        <taxon>Embryophyta</taxon>
        <taxon>Tracheophyta</taxon>
        <taxon>Spermatophyta</taxon>
        <taxon>Magnoliopsida</taxon>
        <taxon>eudicotyledons</taxon>
        <taxon>Gunneridae</taxon>
        <taxon>Pentapetalae</taxon>
        <taxon>asterids</taxon>
        <taxon>campanulids</taxon>
        <taxon>Asterales</taxon>
        <taxon>Asteraceae</taxon>
        <taxon>Cichorioideae</taxon>
        <taxon>Cichorieae</taxon>
        <taxon>Lactucinae</taxon>
        <taxon>Lactuca</taxon>
    </lineage>
</organism>
<reference evidence="2 3" key="1">
    <citation type="submission" date="2022-01" db="EMBL/GenBank/DDBJ databases">
        <authorList>
            <person name="Xiong W."/>
            <person name="Schranz E."/>
        </authorList>
    </citation>
    <scope>NUCLEOTIDE SEQUENCE [LARGE SCALE GENOMIC DNA]</scope>
</reference>
<dbReference type="PANTHER" id="PTHR46836">
    <property type="entry name" value="AFADIN"/>
    <property type="match status" value="1"/>
</dbReference>
<evidence type="ECO:0000313" key="2">
    <source>
        <dbReference type="EMBL" id="CAH1430555.1"/>
    </source>
</evidence>
<dbReference type="PANTHER" id="PTHR46836:SF7">
    <property type="entry name" value="PHOSPHATIDYLINOSITOL N-ACETYGLUCOSAMINLYTRANSFERASE SUBUNIT P-LIKE PROTEIN"/>
    <property type="match status" value="1"/>
</dbReference>
<keyword evidence="3" id="KW-1185">Reference proteome</keyword>
<dbReference type="InterPro" id="IPR025486">
    <property type="entry name" value="DUF4378"/>
</dbReference>
<dbReference type="AlphaFoldDB" id="A0AAU9MUP7"/>
<evidence type="ECO:0000259" key="1">
    <source>
        <dbReference type="Pfam" id="PF14309"/>
    </source>
</evidence>
<name>A0AAU9MUP7_9ASTR</name>
<sequence length="510" mass="58604">MMTFSLYFSFLAADNHFALLSIQLLHRDTKLLKMIRTERNNKPSVIAKLMGLHEVPLKQQPVSRPKRVLSENYLQKSASVGSRGRRWSKVKQKNREVLKKPNSTLNDSSKDVSLRYLEKRSTTFGWEFKKQLLERSKRPKVCQEIWSGIRVCDHSEVPSMAGLASKQRLELGTQDCKDKSATKLVYKRFNISSLPNKKFKKVSKHDLGFTSGRQHNNVLTNSEDVEFSSGNEGIKQIDEKVECNDSAKEGCFPCSLDVSFEQDSPCEDRFTSLNCIDIDDEHGSNTTEAHHPSPNSVLEPDNLSIDEYGDKFSTDLHGLYLKLQILKSESEENQSKPEIVISSDEDAAETERCFGPKESQEFSYLVNVLNEIESFERWHSVEHIVSPLIFETLEKKYRKQESWNKADRRLLFDRIKLGLSEILRQHVEFIVYSKLLKRKMSSILRRNAIEEELWKMVVSEGKEVSVNADLSEKAVGKEPWLEELGEEVDSIVVEIEAFLFNELALELVAF</sequence>
<proteinExistence type="predicted"/>
<feature type="domain" description="DUF4378" evidence="1">
    <location>
        <begin position="361"/>
        <end position="504"/>
    </location>
</feature>
<gene>
    <name evidence="2" type="ORF">LVIROSA_LOCUS17319</name>
</gene>
<comment type="caution">
    <text evidence="2">The sequence shown here is derived from an EMBL/GenBank/DDBJ whole genome shotgun (WGS) entry which is preliminary data.</text>
</comment>
<dbReference type="EMBL" id="CAKMRJ010003334">
    <property type="protein sequence ID" value="CAH1430555.1"/>
    <property type="molecule type" value="Genomic_DNA"/>
</dbReference>
<protein>
    <recommendedName>
        <fullName evidence="1">DUF4378 domain-containing protein</fullName>
    </recommendedName>
</protein>
<dbReference type="Proteomes" id="UP001157418">
    <property type="component" value="Unassembled WGS sequence"/>
</dbReference>
<accession>A0AAU9MUP7</accession>
<dbReference type="Pfam" id="PF14309">
    <property type="entry name" value="DUF4378"/>
    <property type="match status" value="1"/>
</dbReference>